<dbReference type="Proteomes" id="UP000694845">
    <property type="component" value="Unplaced"/>
</dbReference>
<accession>A0A8B7XFV1</accession>
<dbReference type="GeneID" id="110973033"/>
<dbReference type="GO" id="GO:0045944">
    <property type="term" value="P:positive regulation of transcription by RNA polymerase II"/>
    <property type="evidence" value="ECO:0007669"/>
    <property type="project" value="TreeGrafter"/>
</dbReference>
<evidence type="ECO:0000256" key="19">
    <source>
        <dbReference type="ARBA" id="ARBA00023212"/>
    </source>
</evidence>
<evidence type="ECO:0000313" key="29">
    <source>
        <dbReference type="RefSeq" id="XP_022079131.1"/>
    </source>
</evidence>
<evidence type="ECO:0000256" key="4">
    <source>
        <dbReference type="ARBA" id="ARBA00004629"/>
    </source>
</evidence>
<evidence type="ECO:0000256" key="24">
    <source>
        <dbReference type="ARBA" id="ARBA00075730"/>
    </source>
</evidence>
<evidence type="ECO:0000256" key="25">
    <source>
        <dbReference type="SAM" id="MobiDB-lite"/>
    </source>
</evidence>
<dbReference type="RefSeq" id="XP_022079134.1">
    <property type="nucleotide sequence ID" value="XM_022223442.1"/>
</dbReference>
<dbReference type="Pfam" id="PF13325">
    <property type="entry name" value="MCRS_N"/>
    <property type="match status" value="1"/>
</dbReference>
<evidence type="ECO:0000256" key="11">
    <source>
        <dbReference type="ARBA" id="ARBA00022843"/>
    </source>
</evidence>
<evidence type="ECO:0000259" key="26">
    <source>
        <dbReference type="PROSITE" id="PS50006"/>
    </source>
</evidence>
<reference evidence="28 29" key="1">
    <citation type="submission" date="2025-04" db="UniProtKB">
        <authorList>
            <consortium name="RefSeq"/>
        </authorList>
    </citation>
    <scope>IDENTIFICATION</scope>
</reference>
<keyword evidence="7" id="KW-0963">Cytoplasm</keyword>
<evidence type="ECO:0000256" key="6">
    <source>
        <dbReference type="ARBA" id="ARBA00022454"/>
    </source>
</evidence>
<feature type="compositionally biased region" description="Low complexity" evidence="25">
    <location>
        <begin position="79"/>
        <end position="96"/>
    </location>
</feature>
<dbReference type="GO" id="GO:0005764">
    <property type="term" value="C:lysosome"/>
    <property type="evidence" value="ECO:0007669"/>
    <property type="project" value="UniProtKB-SubCell"/>
</dbReference>
<keyword evidence="6" id="KW-0158">Chromosome</keyword>
<evidence type="ECO:0000256" key="7">
    <source>
        <dbReference type="ARBA" id="ARBA00022490"/>
    </source>
</evidence>
<dbReference type="GO" id="GO:0006325">
    <property type="term" value="P:chromatin organization"/>
    <property type="evidence" value="ECO:0007669"/>
    <property type="project" value="UniProtKB-KW"/>
</dbReference>
<evidence type="ECO:0000256" key="22">
    <source>
        <dbReference type="ARBA" id="ARBA00023328"/>
    </source>
</evidence>
<keyword evidence="9" id="KW-0227">DNA damage</keyword>
<feature type="domain" description="FHA" evidence="26">
    <location>
        <begin position="400"/>
        <end position="456"/>
    </location>
</feature>
<keyword evidence="22" id="KW-0137">Centromere</keyword>
<evidence type="ECO:0000256" key="1">
    <source>
        <dbReference type="ARBA" id="ARBA00004371"/>
    </source>
</evidence>
<evidence type="ECO:0000256" key="18">
    <source>
        <dbReference type="ARBA" id="ARBA00023204"/>
    </source>
</evidence>
<evidence type="ECO:0000256" key="23">
    <source>
        <dbReference type="ARBA" id="ARBA00068815"/>
    </source>
</evidence>
<keyword evidence="16" id="KW-0804">Transcription</keyword>
<evidence type="ECO:0000256" key="3">
    <source>
        <dbReference type="ARBA" id="ARBA00004607"/>
    </source>
</evidence>
<keyword evidence="21" id="KW-0539">Nucleus</keyword>
<dbReference type="GO" id="GO:0006281">
    <property type="term" value="P:DNA repair"/>
    <property type="evidence" value="ECO:0007669"/>
    <property type="project" value="UniProtKB-KW"/>
</dbReference>
<evidence type="ECO:0000256" key="14">
    <source>
        <dbReference type="ARBA" id="ARBA00023015"/>
    </source>
</evidence>
<dbReference type="GO" id="GO:0002151">
    <property type="term" value="F:G-quadruplex RNA binding"/>
    <property type="evidence" value="ECO:0007669"/>
    <property type="project" value="InterPro"/>
</dbReference>
<feature type="compositionally biased region" description="Basic and acidic residues" evidence="25">
    <location>
        <begin position="102"/>
        <end position="115"/>
    </location>
</feature>
<dbReference type="GO" id="GO:0071339">
    <property type="term" value="C:MLL1 complex"/>
    <property type="evidence" value="ECO:0007669"/>
    <property type="project" value="InterPro"/>
</dbReference>
<sequence>MSMSTPKATVQGTGQAPASQTASRPTVTRTVVTATGTASIPKMTPQYGISPLISDSLTKRRSSSRSIKRKKFDDELVESSLLKTSKGKVSSTTSPSGQPPPVEKEEKKEKEKEIVKPPVHHPPVTERRKQVASRPSTSQTHRPPSSHRPSSSSRRSKKPKSLLSLTKDHGRWKPQDDLLLISAVQQTNDLETVYQGVKFSCRFTLKEVEERWYALLYDPAISKLSQQAMRALHPEVKAFVLSKAIYSEDEENLLGTVTSTSQPTVETFQELITKSPTSFHPARTAKALYTHWLLMKQYHLLPDQSVQPMPRGDHVLNFSDAEDMLDDTQLQDQRDDILEHELSVFDRRQKREIRNLENEIVKWQYLVDSVTGMTSPAFDNQTLAVLRGRLVRYLMRSNEITIGRSTSDSTVDVDLSLEGPAWKVSRRQGLIKLRNNGEFYVANEGKRAIHVDGKAIIKGMKSKLNNNSVVEIAGLRFIFLINQELINAFKNESIKGSA</sequence>
<evidence type="ECO:0000256" key="16">
    <source>
        <dbReference type="ARBA" id="ARBA00023163"/>
    </source>
</evidence>
<dbReference type="FunFam" id="2.60.200.20:FF:000007">
    <property type="entry name" value="microspherule protein 1 isoform X1"/>
    <property type="match status" value="1"/>
</dbReference>
<dbReference type="GO" id="GO:0005730">
    <property type="term" value="C:nucleolus"/>
    <property type="evidence" value="ECO:0007669"/>
    <property type="project" value="UniProtKB-SubCell"/>
</dbReference>
<gene>
    <name evidence="28 29 30 31 32" type="primary">LOC110973033</name>
</gene>
<dbReference type="GO" id="GO:0000922">
    <property type="term" value="C:spindle pole"/>
    <property type="evidence" value="ECO:0007669"/>
    <property type="project" value="UniProtKB-SubCell"/>
</dbReference>
<dbReference type="GO" id="GO:0044545">
    <property type="term" value="C:NSL complex"/>
    <property type="evidence" value="ECO:0007669"/>
    <property type="project" value="TreeGrafter"/>
</dbReference>
<keyword evidence="10" id="KW-0995">Kinetochore</keyword>
<dbReference type="KEGG" id="aplc:110973033"/>
<feature type="region of interest" description="Disordered" evidence="25">
    <location>
        <begin position="1"/>
        <end position="168"/>
    </location>
</feature>
<keyword evidence="15" id="KW-0175">Coiled coil</keyword>
<keyword evidence="12" id="KW-0156">Chromatin regulator</keyword>
<dbReference type="SMART" id="SM00240">
    <property type="entry name" value="FHA"/>
    <property type="match status" value="1"/>
</dbReference>
<dbReference type="PROSITE" id="PS50006">
    <property type="entry name" value="FHA_DOMAIN"/>
    <property type="match status" value="1"/>
</dbReference>
<dbReference type="InterPro" id="IPR000253">
    <property type="entry name" value="FHA_dom"/>
</dbReference>
<dbReference type="Pfam" id="PF00498">
    <property type="entry name" value="FHA"/>
    <property type="match status" value="1"/>
</dbReference>
<dbReference type="PANTHER" id="PTHR13233:SF0">
    <property type="entry name" value="MICROSPHERULE PROTEIN 1"/>
    <property type="match status" value="1"/>
</dbReference>
<keyword evidence="8" id="KW-0597">Phosphoprotein</keyword>
<protein>
    <recommendedName>
        <fullName evidence="23">Microspherule protein 1</fullName>
    </recommendedName>
    <alternativeName>
        <fullName evidence="24">58 kDa microspherule protein</fullName>
    </alternativeName>
</protein>
<dbReference type="GO" id="GO:0034451">
    <property type="term" value="C:centriolar satellite"/>
    <property type="evidence" value="ECO:0007669"/>
    <property type="project" value="UniProtKB-SubCell"/>
</dbReference>
<organism evidence="27 29">
    <name type="scientific">Acanthaster planci</name>
    <name type="common">Crown-of-thorns starfish</name>
    <dbReference type="NCBI Taxonomy" id="133434"/>
    <lineage>
        <taxon>Eukaryota</taxon>
        <taxon>Metazoa</taxon>
        <taxon>Echinodermata</taxon>
        <taxon>Eleutherozoa</taxon>
        <taxon>Asterozoa</taxon>
        <taxon>Asteroidea</taxon>
        <taxon>Valvatacea</taxon>
        <taxon>Valvatida</taxon>
        <taxon>Acanthasteridae</taxon>
        <taxon>Acanthaster</taxon>
    </lineage>
</organism>
<evidence type="ECO:0000313" key="32">
    <source>
        <dbReference type="RefSeq" id="XP_022079134.1"/>
    </source>
</evidence>
<dbReference type="InterPro" id="IPR008984">
    <property type="entry name" value="SMAD_FHA_dom_sf"/>
</dbReference>
<dbReference type="OrthoDB" id="10262769at2759"/>
<keyword evidence="13" id="KW-0007">Acetylation</keyword>
<evidence type="ECO:0000313" key="31">
    <source>
        <dbReference type="RefSeq" id="XP_022079133.1"/>
    </source>
</evidence>
<keyword evidence="17" id="KW-0233">DNA recombination</keyword>
<evidence type="ECO:0000313" key="27">
    <source>
        <dbReference type="Proteomes" id="UP000694845"/>
    </source>
</evidence>
<dbReference type="GO" id="GO:0000776">
    <property type="term" value="C:kinetochore"/>
    <property type="evidence" value="ECO:0007669"/>
    <property type="project" value="UniProtKB-KW"/>
</dbReference>
<feature type="compositionally biased region" description="Polar residues" evidence="25">
    <location>
        <begin position="1"/>
        <end position="20"/>
    </location>
</feature>
<evidence type="ECO:0000256" key="9">
    <source>
        <dbReference type="ARBA" id="ARBA00022763"/>
    </source>
</evidence>
<dbReference type="RefSeq" id="XP_022079133.1">
    <property type="nucleotide sequence ID" value="XM_022223441.1"/>
</dbReference>
<dbReference type="CDD" id="cd22687">
    <property type="entry name" value="FHA_MCRS1"/>
    <property type="match status" value="1"/>
</dbReference>
<dbReference type="CTD" id="10445"/>
<evidence type="ECO:0000256" key="2">
    <source>
        <dbReference type="ARBA" id="ARBA00004604"/>
    </source>
</evidence>
<evidence type="ECO:0000256" key="15">
    <source>
        <dbReference type="ARBA" id="ARBA00023054"/>
    </source>
</evidence>
<evidence type="ECO:0000313" key="30">
    <source>
        <dbReference type="RefSeq" id="XP_022079132.1"/>
    </source>
</evidence>
<dbReference type="InterPro" id="IPR025999">
    <property type="entry name" value="MCRS_N"/>
</dbReference>
<dbReference type="RefSeq" id="XP_022079131.1">
    <property type="nucleotide sequence ID" value="XM_022223439.1"/>
</dbReference>
<feature type="compositionally biased region" description="Low complexity" evidence="25">
    <location>
        <begin position="21"/>
        <end position="39"/>
    </location>
</feature>
<dbReference type="PANTHER" id="PTHR13233">
    <property type="entry name" value="MICROSPHERULE PROTEIN 1"/>
    <property type="match status" value="1"/>
</dbReference>
<proteinExistence type="predicted"/>
<evidence type="ECO:0000256" key="10">
    <source>
        <dbReference type="ARBA" id="ARBA00022838"/>
    </source>
</evidence>
<evidence type="ECO:0000256" key="20">
    <source>
        <dbReference type="ARBA" id="ARBA00023228"/>
    </source>
</evidence>
<evidence type="ECO:0000256" key="5">
    <source>
        <dbReference type="ARBA" id="ARBA00004647"/>
    </source>
</evidence>
<feature type="compositionally biased region" description="Basic residues" evidence="25">
    <location>
        <begin position="59"/>
        <end position="70"/>
    </location>
</feature>
<keyword evidence="14" id="KW-0805">Transcription regulation</keyword>
<dbReference type="RefSeq" id="XP_022079130.1">
    <property type="nucleotide sequence ID" value="XM_022223438.1"/>
</dbReference>
<evidence type="ECO:0000256" key="12">
    <source>
        <dbReference type="ARBA" id="ARBA00022853"/>
    </source>
</evidence>
<evidence type="ECO:0000256" key="8">
    <source>
        <dbReference type="ARBA" id="ARBA00022553"/>
    </source>
</evidence>
<dbReference type="InterPro" id="IPR037912">
    <property type="entry name" value="MCRS1"/>
</dbReference>
<dbReference type="GO" id="GO:0006310">
    <property type="term" value="P:DNA recombination"/>
    <property type="evidence" value="ECO:0007669"/>
    <property type="project" value="UniProtKB-KW"/>
</dbReference>
<keyword evidence="19" id="KW-0206">Cytoskeleton</keyword>
<dbReference type="Gene3D" id="2.60.200.20">
    <property type="match status" value="1"/>
</dbReference>
<keyword evidence="18" id="KW-0234">DNA repair</keyword>
<name>A0A8B7XFV1_ACAPL</name>
<keyword evidence="27" id="KW-1185">Reference proteome</keyword>
<comment type="subcellular location">
    <subcellularLocation>
        <location evidence="4">Chromosome</location>
        <location evidence="4">Centromere</location>
        <location evidence="4">Kinetochore</location>
    </subcellularLocation>
    <subcellularLocation>
        <location evidence="3">Cytoplasm</location>
        <location evidence="3">Cytoskeleton</location>
        <location evidence="3">Microtubule organizing center</location>
        <location evidence="3">Centrosome</location>
        <location evidence="3">Centriolar satellite</location>
    </subcellularLocation>
    <subcellularLocation>
        <location evidence="5">Cytoplasm</location>
        <location evidence="5">Cytoskeleton</location>
        <location evidence="5">Spindle pole</location>
    </subcellularLocation>
    <subcellularLocation>
        <location evidence="1">Lysosome</location>
    </subcellularLocation>
    <subcellularLocation>
        <location evidence="2">Nucleus</location>
        <location evidence="2">Nucleolus</location>
    </subcellularLocation>
</comment>
<dbReference type="SUPFAM" id="SSF49879">
    <property type="entry name" value="SMAD/FHA domain"/>
    <property type="match status" value="1"/>
</dbReference>
<keyword evidence="11" id="KW-0832">Ubl conjugation</keyword>
<dbReference type="GO" id="GO:0031011">
    <property type="term" value="C:Ino80 complex"/>
    <property type="evidence" value="ECO:0007669"/>
    <property type="project" value="InterPro"/>
</dbReference>
<keyword evidence="20" id="KW-0458">Lysosome</keyword>
<evidence type="ECO:0000313" key="28">
    <source>
        <dbReference type="RefSeq" id="XP_022079130.1"/>
    </source>
</evidence>
<dbReference type="GO" id="GO:0033044">
    <property type="term" value="P:regulation of chromosome organization"/>
    <property type="evidence" value="ECO:0007669"/>
    <property type="project" value="UniProtKB-ARBA"/>
</dbReference>
<dbReference type="RefSeq" id="XP_022079132.1">
    <property type="nucleotide sequence ID" value="XM_022223440.1"/>
</dbReference>
<evidence type="ECO:0000256" key="17">
    <source>
        <dbReference type="ARBA" id="ARBA00023172"/>
    </source>
</evidence>
<dbReference type="GO" id="GO:0051052">
    <property type="term" value="P:regulation of DNA metabolic process"/>
    <property type="evidence" value="ECO:0007669"/>
    <property type="project" value="UniProtKB-ARBA"/>
</dbReference>
<dbReference type="AlphaFoldDB" id="A0A8B7XFV1"/>
<evidence type="ECO:0000256" key="13">
    <source>
        <dbReference type="ARBA" id="ARBA00022990"/>
    </source>
</evidence>
<feature type="compositionally biased region" description="Low complexity" evidence="25">
    <location>
        <begin position="141"/>
        <end position="153"/>
    </location>
</feature>
<evidence type="ECO:0000256" key="21">
    <source>
        <dbReference type="ARBA" id="ARBA00023242"/>
    </source>
</evidence>